<keyword evidence="4" id="KW-0479">Metal-binding</keyword>
<evidence type="ECO:0000256" key="3">
    <source>
        <dbReference type="ARBA" id="ARBA00022670"/>
    </source>
</evidence>
<evidence type="ECO:0000256" key="4">
    <source>
        <dbReference type="ARBA" id="ARBA00022723"/>
    </source>
</evidence>
<evidence type="ECO:0000256" key="1">
    <source>
        <dbReference type="ARBA" id="ARBA00001947"/>
    </source>
</evidence>
<dbReference type="PANTHER" id="PTHR22726:SF1">
    <property type="entry name" value="METALLOENDOPEPTIDASE OMA1, MITOCHONDRIAL"/>
    <property type="match status" value="1"/>
</dbReference>
<reference evidence="14" key="2">
    <citation type="journal article" date="2015" name="Nat. Commun.">
        <title>RFX transcription factors are essential for hearing in mice.</title>
        <authorList>
            <person name="Elkon R."/>
            <person name="Milon B."/>
            <person name="Morrison L."/>
            <person name="Shah M."/>
            <person name="Vijayakumar S."/>
            <person name="Racherla M."/>
            <person name="Leitch C.C."/>
            <person name="Silipino L."/>
            <person name="Hadi S."/>
            <person name="Weiss-Gayet M."/>
            <person name="Barras E."/>
            <person name="Schmid C.D."/>
            <person name="Ait-Lounis A."/>
            <person name="Barnes A."/>
            <person name="Song Y."/>
            <person name="Eisenman D.J."/>
            <person name="Eliyahu E."/>
            <person name="Frolenkov G.I."/>
            <person name="Strome S.E."/>
            <person name="Durand B."/>
            <person name="Zaghloul N.A."/>
            <person name="Jones S.M."/>
            <person name="Reith W."/>
            <person name="Hertzano R."/>
        </authorList>
    </citation>
    <scope>NUCLEOTIDE SEQUENCE</scope>
    <source>
        <strain evidence="14">Tuebingen</strain>
    </source>
</reference>
<evidence type="ECO:0000256" key="9">
    <source>
        <dbReference type="ARBA" id="ARBA00040360"/>
    </source>
</evidence>
<comment type="subunit">
    <text evidence="2">Homooligomer.</text>
</comment>
<dbReference type="CDD" id="cd07331">
    <property type="entry name" value="M48C_Oma1_like"/>
    <property type="match status" value="1"/>
</dbReference>
<reference evidence="14" key="4">
    <citation type="journal article" date="2019" name="Aging (Albany NY)">
        <title>Exploration of age-related mitochondrial dysfunction and the anti-aging effects of resveratrol in zebrafish retina.</title>
        <authorList>
            <person name="Wang N."/>
            <person name="Luo Z."/>
            <person name="Jin M."/>
            <person name="Sheng W."/>
            <person name="Wang H.T."/>
            <person name="Long X."/>
            <person name="Wu Y."/>
            <person name="Hu P."/>
            <person name="Xu H."/>
            <person name="Zhang X."/>
        </authorList>
    </citation>
    <scope>NUCLEOTIDE SEQUENCE</scope>
    <source>
        <strain evidence="14">Tuebingen</strain>
    </source>
</reference>
<keyword evidence="7" id="KW-0482">Metalloprotease</keyword>
<dbReference type="CTD" id="115209"/>
<keyword evidence="11" id="KW-0812">Transmembrane</keyword>
<dbReference type="GeneID" id="100331186"/>
<evidence type="ECO:0000313" key="15">
    <source>
        <dbReference type="ZFIN" id="ZDB-GENE-091204-124"/>
    </source>
</evidence>
<evidence type="ECO:0000259" key="12">
    <source>
        <dbReference type="Pfam" id="PF01435"/>
    </source>
</evidence>
<comment type="similarity">
    <text evidence="8">Belongs to the peptidase M48 family.</text>
</comment>
<dbReference type="GO" id="GO:0046872">
    <property type="term" value="F:metal ion binding"/>
    <property type="evidence" value="ECO:0007669"/>
    <property type="project" value="UniProtKB-KW"/>
</dbReference>
<dbReference type="Proteomes" id="UP000000437">
    <property type="component" value="Chromosome 20"/>
</dbReference>
<dbReference type="KEGG" id="dre:100331186"/>
<dbReference type="Gene3D" id="3.30.2010.10">
    <property type="entry name" value="Metalloproteases ('zincins'), catalytic domain"/>
    <property type="match status" value="1"/>
</dbReference>
<protein>
    <recommendedName>
        <fullName evidence="9">Metalloendopeptidase OMA1, mitochondrial</fullName>
    </recommendedName>
    <alternativeName>
        <fullName evidence="10">Overlapping with the m-AAA protease 1 homolog</fullName>
    </alternativeName>
</protein>
<evidence type="ECO:0000256" key="6">
    <source>
        <dbReference type="ARBA" id="ARBA00022833"/>
    </source>
</evidence>
<evidence type="ECO:0000256" key="11">
    <source>
        <dbReference type="SAM" id="Phobius"/>
    </source>
</evidence>
<keyword evidence="13" id="KW-1185">Reference proteome</keyword>
<sequence>MQQTCIRLVKLDMLSTLTRFRTHSAIRCCAQRLFHCRPSLFISARTYFIKIDSSSLPKLKGSVSFSASCVSLGSSRLGLCSSSFKTGAPAALRAPVVFQRTRGFHTSGRRRALPALPLLWMVLKPLQKIMAIILGRSIRKWWVALPANKKQLFREWSWRRRWHFLGAGTGLLFIASLFFFTHLDESPITGRTRLLVFSRKNFRELAQFNADAFMEEFKDSLIASSDPRHKVVEQVVQILAQRNQDIAEISAVPWTVHVVDSPTMNAFVLPNGEIFVFTGMLNAVTDIHQLTFILGHEMAHALIGHAAEQASLSHVVELLSLVLLTAIWAVCPRDSLAALGHWIQGKLVQFLFDRPFSRKLEAEADQVGLQMAAKACADVRAGPVFWEQMEIFDQLSGQPTMPEWLSTHPSHQNRVRQLDRLIPEALELRARCNCPELPKTDPRVVFNEAVRLVLEGKKEQMLEKEEKNGKTQTGDMFPLPHSPPVLVQGSQPRLGEVLVSAAMPQTLLSK</sequence>
<evidence type="ECO:0000256" key="8">
    <source>
        <dbReference type="ARBA" id="ARBA00038233"/>
    </source>
</evidence>
<reference evidence="14" key="5">
    <citation type="submission" date="2025-08" db="UniProtKB">
        <authorList>
            <consortium name="RefSeq"/>
        </authorList>
    </citation>
    <scope>IDENTIFICATION</scope>
    <source>
        <strain evidence="14">Tuebingen</strain>
    </source>
</reference>
<evidence type="ECO:0000256" key="10">
    <source>
        <dbReference type="ARBA" id="ARBA00042978"/>
    </source>
</evidence>
<reference evidence="14" key="1">
    <citation type="journal article" date="2013" name="Nature">
        <title>The zebrafish reference genome sequence and its relationship to the human genome.</title>
        <authorList>
            <consortium name="Genome Reference Consortium Zebrafish"/>
            <person name="Howe K."/>
            <person name="Clark M.D."/>
            <person name="Torroja C.F."/>
            <person name="Torrance J."/>
            <person name="Berthelot C."/>
            <person name="Muffato M."/>
            <person name="Collins J.E."/>
            <person name="Humphray S."/>
            <person name="McLaren K."/>
            <person name="Matthews L."/>
            <person name="McLaren S."/>
            <person name="Sealy I."/>
            <person name="Caccamo M."/>
            <person name="Churcher C."/>
            <person name="Scott C."/>
            <person name="Barrett J.C."/>
            <person name="Koch R."/>
            <person name="Rauch G.J."/>
            <person name="White S."/>
            <person name="Chow W."/>
            <person name="Kilian B."/>
            <person name="Quintais L.T."/>
            <person name="Guerra-Assuncao J.A."/>
            <person name="Zhou Y."/>
            <person name="Gu Y."/>
            <person name="Yen J."/>
            <person name="Vogel J.H."/>
            <person name="Eyre T."/>
            <person name="Redmond S."/>
            <person name="Banerjee R."/>
            <person name="Chi J."/>
            <person name="Fu B."/>
            <person name="Langley E."/>
            <person name="Maguire S.F."/>
            <person name="Laird G.K."/>
            <person name="Lloyd D."/>
            <person name="Kenyon E."/>
            <person name="Donaldson S."/>
            <person name="Sehra H."/>
            <person name="Almeida-King J."/>
            <person name="Loveland J."/>
            <person name="Trevanion S."/>
            <person name="Jones M."/>
            <person name="Quail M."/>
            <person name="Willey D."/>
            <person name="Hunt A."/>
            <person name="Burton J."/>
            <person name="Sims S."/>
            <person name="McLay K."/>
            <person name="Plumb B."/>
            <person name="Davis J."/>
            <person name="Clee C."/>
            <person name="Oliver K."/>
            <person name="Clark R."/>
            <person name="Riddle C."/>
            <person name="Elliot D."/>
            <person name="Eliott D."/>
            <person name="Threadgold G."/>
            <person name="Harden G."/>
            <person name="Ware D."/>
            <person name="Begum S."/>
            <person name="Mortimore B."/>
            <person name="Mortimer B."/>
            <person name="Kerry G."/>
            <person name="Heath P."/>
            <person name="Phillimore B."/>
            <person name="Tracey A."/>
            <person name="Corby N."/>
            <person name="Dunn M."/>
            <person name="Johnson C."/>
            <person name="Wood J."/>
            <person name="Clark S."/>
            <person name="Pelan S."/>
            <person name="Griffiths G."/>
            <person name="Smith M."/>
            <person name="Glithero R."/>
            <person name="Howden P."/>
            <person name="Barker N."/>
            <person name="Lloyd C."/>
            <person name="Stevens C."/>
            <person name="Harley J."/>
            <person name="Holt K."/>
            <person name="Panagiotidis G."/>
            <person name="Lovell J."/>
            <person name="Beasley H."/>
            <person name="Henderson C."/>
            <person name="Gordon D."/>
            <person name="Auger K."/>
            <person name="Wright D."/>
            <person name="Collins J."/>
            <person name="Raisen C."/>
            <person name="Dyer L."/>
            <person name="Leung K."/>
            <person name="Robertson L."/>
            <person name="Ambridge K."/>
            <person name="Leongamornlert D."/>
            <person name="McGuire S."/>
            <person name="Gilderthorp R."/>
            <person name="Griffiths C."/>
            <person name="Manthravadi D."/>
            <person name="Nichol S."/>
            <person name="Barker G."/>
            <person name="Whitehead S."/>
            <person name="Kay M."/>
            <person name="Brown J."/>
            <person name="Murnane C."/>
            <person name="Gray E."/>
            <person name="Humphries M."/>
            <person name="Sycamore N."/>
            <person name="Barker D."/>
            <person name="Saunders D."/>
            <person name="Wallis J."/>
            <person name="Babbage A."/>
            <person name="Hammond S."/>
            <person name="Mashreghi-Mohammadi M."/>
            <person name="Barr L."/>
            <person name="Martin S."/>
            <person name="Wray P."/>
            <person name="Ellington A."/>
            <person name="Matthews N."/>
            <person name="Ellwood M."/>
            <person name="Woodmansey R."/>
            <person name="Clark G."/>
            <person name="Cooper J."/>
            <person name="Cooper J."/>
            <person name="Tromans A."/>
            <person name="Grafham D."/>
            <person name="Skuce C."/>
            <person name="Pandian R."/>
            <person name="Andrews R."/>
            <person name="Harrison E."/>
            <person name="Kimberley A."/>
            <person name="Garnett J."/>
            <person name="Fosker N."/>
            <person name="Hall R."/>
            <person name="Garner P."/>
            <person name="Kelly D."/>
            <person name="Bird C."/>
            <person name="Palmer S."/>
            <person name="Gehring I."/>
            <person name="Berger A."/>
            <person name="Dooley C.M."/>
            <person name="Ersan-Urun Z."/>
            <person name="Eser C."/>
            <person name="Geiger H."/>
            <person name="Geisler M."/>
            <person name="Karotki L."/>
            <person name="Kirn A."/>
            <person name="Konantz J."/>
            <person name="Konantz M."/>
            <person name="Oberlander M."/>
            <person name="Rudolph-Geiger S."/>
            <person name="Teucke M."/>
            <person name="Lanz C."/>
            <person name="Raddatz G."/>
            <person name="Osoegawa K."/>
            <person name="Zhu B."/>
            <person name="Rapp A."/>
            <person name="Widaa S."/>
            <person name="Langford C."/>
            <person name="Yang F."/>
            <person name="Schuster S.C."/>
            <person name="Carter N.P."/>
            <person name="Harrow J."/>
            <person name="Ning Z."/>
            <person name="Herrero J."/>
            <person name="Searle S.M."/>
            <person name="Enright A."/>
            <person name="Geisler R."/>
            <person name="Plasterk R.H."/>
            <person name="Lee C."/>
            <person name="Westerfield M."/>
            <person name="de Jong P.J."/>
            <person name="Zon L.I."/>
            <person name="Postlethwait J.H."/>
            <person name="Nusslein-Volhard C."/>
            <person name="Hubbard T.J."/>
            <person name="Roest Crollius H."/>
            <person name="Rogers J."/>
            <person name="Stemple D.L."/>
        </authorList>
    </citation>
    <scope>NUCLEOTIDE SEQUENCE [LARGE SCALE GENOMIC DNA]</scope>
    <source>
        <strain evidence="14">Tuebingen</strain>
    </source>
</reference>
<keyword evidence="6" id="KW-0862">Zinc</keyword>
<reference evidence="14" key="3">
    <citation type="journal article" date="2015" name="Sci. Rep.">
        <title>metalloprotease OMA1 fine-tunes mitochondrial bioenergetic function and respiratory supercomplex stability.</title>
        <authorList>
            <person name="Bohovych I."/>
            <person name="Fernandez M.R."/>
            <person name="Rahn J.J."/>
            <person name="Stackley K.D."/>
            <person name="Bestman J.E."/>
            <person name="Anandhan A."/>
            <person name="Franco R."/>
            <person name="Claypool S.M."/>
            <person name="Lewis R.E."/>
            <person name="Chan S.S."/>
            <person name="Khalimonchuk O."/>
        </authorList>
    </citation>
    <scope>NUCLEOTIDE SEQUENCE</scope>
    <source>
        <strain evidence="14">Tuebingen</strain>
    </source>
</reference>
<evidence type="ECO:0000313" key="13">
    <source>
        <dbReference type="Proteomes" id="UP000000437"/>
    </source>
</evidence>
<dbReference type="PANTHER" id="PTHR22726">
    <property type="entry name" value="METALLOENDOPEPTIDASE OMA1"/>
    <property type="match status" value="1"/>
</dbReference>
<keyword evidence="11" id="KW-1133">Transmembrane helix</keyword>
<evidence type="ECO:0000256" key="7">
    <source>
        <dbReference type="ARBA" id="ARBA00023049"/>
    </source>
</evidence>
<dbReference type="InterPro" id="IPR051156">
    <property type="entry name" value="Mito/Outer_Membr_Metalloprot"/>
</dbReference>
<dbReference type="Pfam" id="PF01435">
    <property type="entry name" value="Peptidase_M48"/>
    <property type="match status" value="1"/>
</dbReference>
<evidence type="ECO:0000256" key="2">
    <source>
        <dbReference type="ARBA" id="ARBA00011182"/>
    </source>
</evidence>
<proteinExistence type="inferred from homology"/>
<dbReference type="GO" id="GO:0004222">
    <property type="term" value="F:metalloendopeptidase activity"/>
    <property type="evidence" value="ECO:0007669"/>
    <property type="project" value="InterPro"/>
</dbReference>
<evidence type="ECO:0000256" key="5">
    <source>
        <dbReference type="ARBA" id="ARBA00022801"/>
    </source>
</evidence>
<comment type="cofactor">
    <cofactor evidence="1">
        <name>Zn(2+)</name>
        <dbReference type="ChEBI" id="CHEBI:29105"/>
    </cofactor>
</comment>
<gene>
    <name evidence="14 15" type="primary">oma1</name>
    <name evidence="14" type="synonym">si:ch73-215a11.1</name>
</gene>
<dbReference type="ZFIN" id="ZDB-GENE-091204-124">
    <property type="gene designation" value="oma1"/>
</dbReference>
<name>A0AB13AA30_DANRE</name>
<keyword evidence="3" id="KW-0645">Protease</keyword>
<keyword evidence="5" id="KW-0378">Hydrolase</keyword>
<dbReference type="GO" id="GO:0006508">
    <property type="term" value="P:proteolysis"/>
    <property type="evidence" value="ECO:0007669"/>
    <property type="project" value="UniProtKB-KW"/>
</dbReference>
<feature type="domain" description="Peptidase M48" evidence="12">
    <location>
        <begin position="232"/>
        <end position="420"/>
    </location>
</feature>
<dbReference type="RefSeq" id="NP_001410770.1">
    <property type="nucleotide sequence ID" value="NM_001423841.1"/>
</dbReference>
<evidence type="ECO:0000313" key="14">
    <source>
        <dbReference type="RefSeq" id="NP_001410770.1"/>
    </source>
</evidence>
<dbReference type="AlphaFoldDB" id="A0AB13AA30"/>
<dbReference type="InterPro" id="IPR001915">
    <property type="entry name" value="Peptidase_M48"/>
</dbReference>
<keyword evidence="11" id="KW-0472">Membrane</keyword>
<dbReference type="AGR" id="ZFIN:ZDB-GENE-091204-124"/>
<accession>A0AB13AA30</accession>
<organism evidence="13 14">
    <name type="scientific">Danio rerio</name>
    <name type="common">Zebrafish</name>
    <name type="synonym">Brachydanio rerio</name>
    <dbReference type="NCBI Taxonomy" id="7955"/>
    <lineage>
        <taxon>Eukaryota</taxon>
        <taxon>Metazoa</taxon>
        <taxon>Chordata</taxon>
        <taxon>Craniata</taxon>
        <taxon>Vertebrata</taxon>
        <taxon>Euteleostomi</taxon>
        <taxon>Actinopterygii</taxon>
        <taxon>Neopterygii</taxon>
        <taxon>Teleostei</taxon>
        <taxon>Ostariophysi</taxon>
        <taxon>Cypriniformes</taxon>
        <taxon>Danionidae</taxon>
        <taxon>Danioninae</taxon>
        <taxon>Danio</taxon>
    </lineage>
</organism>
<feature type="transmembrane region" description="Helical" evidence="11">
    <location>
        <begin position="162"/>
        <end position="183"/>
    </location>
</feature>